<evidence type="ECO:0000256" key="4">
    <source>
        <dbReference type="PIRSR" id="PIRSR617867-1"/>
    </source>
</evidence>
<dbReference type="AlphaFoldDB" id="A0A9D1Q178"/>
<evidence type="ECO:0000256" key="2">
    <source>
        <dbReference type="ARBA" id="ARBA00022801"/>
    </source>
</evidence>
<dbReference type="PRINTS" id="PR00719">
    <property type="entry name" value="LMWPTPASE"/>
</dbReference>
<dbReference type="InterPro" id="IPR023485">
    <property type="entry name" value="Ptyr_pPase"/>
</dbReference>
<dbReference type="SMART" id="SM00226">
    <property type="entry name" value="LMWPc"/>
    <property type="match status" value="1"/>
</dbReference>
<comment type="similarity">
    <text evidence="1">Belongs to the low molecular weight phosphotyrosine protein phosphatase family.</text>
</comment>
<reference evidence="6" key="2">
    <citation type="submission" date="2021-04" db="EMBL/GenBank/DDBJ databases">
        <authorList>
            <person name="Gilroy R."/>
        </authorList>
    </citation>
    <scope>NUCLEOTIDE SEQUENCE</scope>
    <source>
        <strain evidence="6">12435</strain>
    </source>
</reference>
<evidence type="ECO:0000313" key="6">
    <source>
        <dbReference type="EMBL" id="HIW02700.1"/>
    </source>
</evidence>
<feature type="active site" description="Nucleophile" evidence="4">
    <location>
        <position position="15"/>
    </location>
</feature>
<dbReference type="Proteomes" id="UP000823990">
    <property type="component" value="Unassembled WGS sequence"/>
</dbReference>
<organism evidence="6 7">
    <name type="scientific">Candidatus Protoclostridium stercorigallinarum</name>
    <dbReference type="NCBI Taxonomy" id="2838741"/>
    <lineage>
        <taxon>Bacteria</taxon>
        <taxon>Bacillati</taxon>
        <taxon>Bacillota</taxon>
        <taxon>Clostridia</taxon>
        <taxon>Candidatus Protoclostridium</taxon>
    </lineage>
</organism>
<feature type="active site" description="Proton donor" evidence="4">
    <location>
        <position position="133"/>
    </location>
</feature>
<evidence type="ECO:0000259" key="5">
    <source>
        <dbReference type="SMART" id="SM00226"/>
    </source>
</evidence>
<comment type="caution">
    <text evidence="6">The sequence shown here is derived from an EMBL/GenBank/DDBJ whole genome shotgun (WGS) entry which is preliminary data.</text>
</comment>
<sequence length="171" mass="18661">MQQGKREKVNVLFVCAGNTCRSPMAEQIFADHLRRNKCLSMADVSSAGIFADNGRSMTAEAVGVLSEMGMTIKPHKSRRITVDILQNADVIVCMGEDIRGELLASSAYAFAASDGNYRIVGTAGELIGEDIPDPYGRGMDAYRRTAAMLRSMCAPLEAAVRKFQNEHKLEI</sequence>
<evidence type="ECO:0000256" key="3">
    <source>
        <dbReference type="ARBA" id="ARBA00022912"/>
    </source>
</evidence>
<dbReference type="PANTHER" id="PTHR11717">
    <property type="entry name" value="LOW MOLECULAR WEIGHT PROTEIN TYROSINE PHOSPHATASE"/>
    <property type="match status" value="1"/>
</dbReference>
<dbReference type="InterPro" id="IPR036196">
    <property type="entry name" value="Ptyr_pPase_sf"/>
</dbReference>
<dbReference type="EMBL" id="DXHS01000079">
    <property type="protein sequence ID" value="HIW02700.1"/>
    <property type="molecule type" value="Genomic_DNA"/>
</dbReference>
<dbReference type="SUPFAM" id="SSF52788">
    <property type="entry name" value="Phosphotyrosine protein phosphatases I"/>
    <property type="match status" value="1"/>
</dbReference>
<keyword evidence="2" id="KW-0378">Hydrolase</keyword>
<gene>
    <name evidence="6" type="ORF">H9892_05110</name>
</gene>
<accession>A0A9D1Q178</accession>
<dbReference type="PANTHER" id="PTHR11717:SF31">
    <property type="entry name" value="LOW MOLECULAR WEIGHT PROTEIN-TYROSINE-PHOSPHATASE ETP-RELATED"/>
    <property type="match status" value="1"/>
</dbReference>
<dbReference type="Pfam" id="PF01451">
    <property type="entry name" value="LMWPc"/>
    <property type="match status" value="1"/>
</dbReference>
<evidence type="ECO:0000256" key="1">
    <source>
        <dbReference type="ARBA" id="ARBA00011063"/>
    </source>
</evidence>
<dbReference type="InterPro" id="IPR017867">
    <property type="entry name" value="Tyr_phospatase_low_mol_wt"/>
</dbReference>
<proteinExistence type="inferred from homology"/>
<protein>
    <submittedName>
        <fullName evidence="6">Low molecular weight protein arginine phosphatase</fullName>
    </submittedName>
</protein>
<feature type="domain" description="Phosphotyrosine protein phosphatase I" evidence="5">
    <location>
        <begin position="9"/>
        <end position="159"/>
    </location>
</feature>
<evidence type="ECO:0000313" key="7">
    <source>
        <dbReference type="Proteomes" id="UP000823990"/>
    </source>
</evidence>
<feature type="active site" evidence="4">
    <location>
        <position position="21"/>
    </location>
</feature>
<dbReference type="GO" id="GO:0004725">
    <property type="term" value="F:protein tyrosine phosphatase activity"/>
    <property type="evidence" value="ECO:0007669"/>
    <property type="project" value="InterPro"/>
</dbReference>
<dbReference type="InterPro" id="IPR050438">
    <property type="entry name" value="LMW_PTPase"/>
</dbReference>
<keyword evidence="3" id="KW-0904">Protein phosphatase</keyword>
<name>A0A9D1Q178_9FIRM</name>
<reference evidence="6" key="1">
    <citation type="journal article" date="2021" name="PeerJ">
        <title>Extensive microbial diversity within the chicken gut microbiome revealed by metagenomics and culture.</title>
        <authorList>
            <person name="Gilroy R."/>
            <person name="Ravi A."/>
            <person name="Getino M."/>
            <person name="Pursley I."/>
            <person name="Horton D.L."/>
            <person name="Alikhan N.F."/>
            <person name="Baker D."/>
            <person name="Gharbi K."/>
            <person name="Hall N."/>
            <person name="Watson M."/>
            <person name="Adriaenssens E.M."/>
            <person name="Foster-Nyarko E."/>
            <person name="Jarju S."/>
            <person name="Secka A."/>
            <person name="Antonio M."/>
            <person name="Oren A."/>
            <person name="Chaudhuri R.R."/>
            <person name="La Ragione R."/>
            <person name="Hildebrand F."/>
            <person name="Pallen M.J."/>
        </authorList>
    </citation>
    <scope>NUCLEOTIDE SEQUENCE</scope>
    <source>
        <strain evidence="6">12435</strain>
    </source>
</reference>
<dbReference type="Gene3D" id="3.40.50.2300">
    <property type="match status" value="1"/>
</dbReference>